<dbReference type="EC" id="3.1.-.-" evidence="9"/>
<evidence type="ECO:0000256" key="6">
    <source>
        <dbReference type="ARBA" id="ARBA00022801"/>
    </source>
</evidence>
<dbReference type="GO" id="GO:0004521">
    <property type="term" value="F:RNA endonuclease activity"/>
    <property type="evidence" value="ECO:0007669"/>
    <property type="project" value="InterPro"/>
</dbReference>
<dbReference type="InterPro" id="IPR019199">
    <property type="entry name" value="Virulence_VapD/CRISPR_Cas2"/>
</dbReference>
<name>A0A1G8M300_9FIRM</name>
<evidence type="ECO:0000256" key="4">
    <source>
        <dbReference type="ARBA" id="ARBA00022723"/>
    </source>
</evidence>
<keyword evidence="6 9" id="KW-0378">Hydrolase</keyword>
<dbReference type="RefSeq" id="WP_089716810.1">
    <property type="nucleotide sequence ID" value="NZ_FNEH01000010.1"/>
</dbReference>
<dbReference type="NCBIfam" id="TIGR01573">
    <property type="entry name" value="cas2"/>
    <property type="match status" value="1"/>
</dbReference>
<dbReference type="EMBL" id="FNEH01000010">
    <property type="protein sequence ID" value="SDI62339.1"/>
    <property type="molecule type" value="Genomic_DNA"/>
</dbReference>
<dbReference type="GO" id="GO:0046872">
    <property type="term" value="F:metal ion binding"/>
    <property type="evidence" value="ECO:0007669"/>
    <property type="project" value="UniProtKB-UniRule"/>
</dbReference>
<organism evidence="10 12">
    <name type="scientific">Halanaerobium congolense</name>
    <dbReference type="NCBI Taxonomy" id="54121"/>
    <lineage>
        <taxon>Bacteria</taxon>
        <taxon>Bacillati</taxon>
        <taxon>Bacillota</taxon>
        <taxon>Clostridia</taxon>
        <taxon>Halanaerobiales</taxon>
        <taxon>Halanaerobiaceae</taxon>
        <taxon>Halanaerobium</taxon>
    </lineage>
</organism>
<dbReference type="PANTHER" id="PTHR34405">
    <property type="entry name" value="CRISPR-ASSOCIATED ENDORIBONUCLEASE CAS2"/>
    <property type="match status" value="1"/>
</dbReference>
<dbReference type="GO" id="GO:0016787">
    <property type="term" value="F:hydrolase activity"/>
    <property type="evidence" value="ECO:0007669"/>
    <property type="project" value="UniProtKB-KW"/>
</dbReference>
<gene>
    <name evidence="9" type="primary">cas2</name>
    <name evidence="11" type="ORF">BY453_11926</name>
    <name evidence="10" type="ORF">SAMN04515654_11025</name>
</gene>
<evidence type="ECO:0000256" key="5">
    <source>
        <dbReference type="ARBA" id="ARBA00022759"/>
    </source>
</evidence>
<dbReference type="Gene3D" id="3.30.70.240">
    <property type="match status" value="1"/>
</dbReference>
<evidence type="ECO:0000256" key="1">
    <source>
        <dbReference type="ARBA" id="ARBA00001946"/>
    </source>
</evidence>
<dbReference type="Proteomes" id="UP000295758">
    <property type="component" value="Unassembled WGS sequence"/>
</dbReference>
<reference evidence="10 12" key="1">
    <citation type="submission" date="2016-10" db="EMBL/GenBank/DDBJ databases">
        <authorList>
            <person name="de Groot N.N."/>
        </authorList>
    </citation>
    <scope>NUCLEOTIDE SEQUENCE [LARGE SCALE GENOMIC DNA]</scope>
    <source>
        <strain evidence="10 12">WG7</strain>
    </source>
</reference>
<keyword evidence="7 9" id="KW-0460">Magnesium</keyword>
<dbReference type="Proteomes" id="UP000198945">
    <property type="component" value="Unassembled WGS sequence"/>
</dbReference>
<accession>A0A1G8M300</accession>
<keyword evidence="4 9" id="KW-0479">Metal-binding</keyword>
<evidence type="ECO:0000313" key="11">
    <source>
        <dbReference type="EMBL" id="TDS28936.1"/>
    </source>
</evidence>
<dbReference type="InterPro" id="IPR021127">
    <property type="entry name" value="CRISPR_associated_Cas2"/>
</dbReference>
<evidence type="ECO:0000256" key="7">
    <source>
        <dbReference type="ARBA" id="ARBA00022842"/>
    </source>
</evidence>
<evidence type="ECO:0000313" key="13">
    <source>
        <dbReference type="Proteomes" id="UP000295758"/>
    </source>
</evidence>
<comment type="cofactor">
    <cofactor evidence="1 9">
        <name>Mg(2+)</name>
        <dbReference type="ChEBI" id="CHEBI:18420"/>
    </cofactor>
</comment>
<dbReference type="AlphaFoldDB" id="A0A1G8M300"/>
<evidence type="ECO:0000313" key="10">
    <source>
        <dbReference type="EMBL" id="SDI62339.1"/>
    </source>
</evidence>
<evidence type="ECO:0000313" key="12">
    <source>
        <dbReference type="Proteomes" id="UP000198945"/>
    </source>
</evidence>
<comment type="function">
    <text evidence="9">CRISPR (clustered regularly interspaced short palindromic repeat), is an adaptive immune system that provides protection against mobile genetic elements (viruses, transposable elements and conjugative plasmids). CRISPR clusters contain sequences complementary to antecedent mobile elements and target invading nucleic acids. CRISPR clusters are transcribed and processed into CRISPR RNA (crRNA). Functions as a ssRNA-specific endoribonuclease. Involved in the integration of spacer DNA into the CRISPR cassette.</text>
</comment>
<dbReference type="CDD" id="cd09725">
    <property type="entry name" value="Cas2_I_II_III"/>
    <property type="match status" value="1"/>
</dbReference>
<keyword evidence="5 9" id="KW-0255">Endonuclease</keyword>
<dbReference type="HAMAP" id="MF_01471">
    <property type="entry name" value="Cas2"/>
    <property type="match status" value="1"/>
</dbReference>
<comment type="subunit">
    <text evidence="9">Homodimer, forms a heterotetramer with a Cas1 homodimer.</text>
</comment>
<feature type="binding site" evidence="9">
    <location>
        <position position="8"/>
    </location>
    <ligand>
        <name>Mg(2+)</name>
        <dbReference type="ChEBI" id="CHEBI:18420"/>
        <note>catalytic</note>
    </ligand>
</feature>
<proteinExistence type="inferred from homology"/>
<dbReference type="GO" id="GO:0051607">
    <property type="term" value="P:defense response to virus"/>
    <property type="evidence" value="ECO:0007669"/>
    <property type="project" value="UniProtKB-UniRule"/>
</dbReference>
<dbReference type="PANTHER" id="PTHR34405:SF3">
    <property type="entry name" value="CRISPR-ASSOCIATED ENDORIBONUCLEASE CAS2 3"/>
    <property type="match status" value="1"/>
</dbReference>
<comment type="similarity">
    <text evidence="2 9">Belongs to the CRISPR-associated endoribonuclease Cas2 protein family.</text>
</comment>
<evidence type="ECO:0000256" key="3">
    <source>
        <dbReference type="ARBA" id="ARBA00022722"/>
    </source>
</evidence>
<keyword evidence="3 9" id="KW-0540">Nuclease</keyword>
<protein>
    <recommendedName>
        <fullName evidence="9">CRISPR-associated endoribonuclease Cas2</fullName>
        <ecNumber evidence="9">3.1.-.-</ecNumber>
    </recommendedName>
</protein>
<sequence length="96" mass="11125">MLVWCIYDIVEDKVRKKISDKAIEQGLYRVQKSVFAGNIDSNLLDELIIYSEDLINPDDDSVYIFPMCQEDFKKIELLGQAFNKAKVNDELQSLFS</sequence>
<evidence type="ECO:0000256" key="9">
    <source>
        <dbReference type="HAMAP-Rule" id="MF_01471"/>
    </source>
</evidence>
<dbReference type="SUPFAM" id="SSF143430">
    <property type="entry name" value="TTP0101/SSO1404-like"/>
    <property type="match status" value="1"/>
</dbReference>
<dbReference type="GO" id="GO:0043571">
    <property type="term" value="P:maintenance of CRISPR repeat elements"/>
    <property type="evidence" value="ECO:0007669"/>
    <property type="project" value="UniProtKB-UniRule"/>
</dbReference>
<evidence type="ECO:0000256" key="2">
    <source>
        <dbReference type="ARBA" id="ARBA00009959"/>
    </source>
</evidence>
<reference evidence="11 13" key="2">
    <citation type="submission" date="2019-03" db="EMBL/GenBank/DDBJ databases">
        <title>Deep subsurface shale carbon reservoir microbial communities from Ohio and West Virginia, USA.</title>
        <authorList>
            <person name="Wrighton K."/>
        </authorList>
    </citation>
    <scope>NUCLEOTIDE SEQUENCE [LARGE SCALE GENOMIC DNA]</scope>
    <source>
        <strain evidence="11 13">UTICA-S4D12</strain>
    </source>
</reference>
<dbReference type="EMBL" id="SOAA01000019">
    <property type="protein sequence ID" value="TDS28936.1"/>
    <property type="molecule type" value="Genomic_DNA"/>
</dbReference>
<keyword evidence="8 9" id="KW-0051">Antiviral defense</keyword>
<evidence type="ECO:0000256" key="8">
    <source>
        <dbReference type="ARBA" id="ARBA00023118"/>
    </source>
</evidence>
<dbReference type="Pfam" id="PF09827">
    <property type="entry name" value="CRISPR_Cas2"/>
    <property type="match status" value="1"/>
</dbReference>